<proteinExistence type="inferred from homology"/>
<keyword evidence="4" id="KW-1185">Reference proteome</keyword>
<accession>A0ABW0JH18</accession>
<dbReference type="Pfam" id="PF03658">
    <property type="entry name" value="Ub-RnfH"/>
    <property type="match status" value="1"/>
</dbReference>
<dbReference type="InterPro" id="IPR016155">
    <property type="entry name" value="Mopterin_synth/thiamin_S_b"/>
</dbReference>
<comment type="caution">
    <text evidence="3">The sequence shown here is derived from an EMBL/GenBank/DDBJ whole genome shotgun (WGS) entry which is preliminary data.</text>
</comment>
<dbReference type="Proteomes" id="UP001596013">
    <property type="component" value="Unassembled WGS sequence"/>
</dbReference>
<evidence type="ECO:0000256" key="1">
    <source>
        <dbReference type="ARBA" id="ARBA00010645"/>
    </source>
</evidence>
<dbReference type="InterPro" id="IPR005346">
    <property type="entry name" value="RnfH"/>
</dbReference>
<dbReference type="RefSeq" id="WP_377301016.1">
    <property type="nucleotide sequence ID" value="NZ_JBHSMK010000002.1"/>
</dbReference>
<evidence type="ECO:0000313" key="3">
    <source>
        <dbReference type="EMBL" id="MFC5435066.1"/>
    </source>
</evidence>
<dbReference type="NCBIfam" id="NF002490">
    <property type="entry name" value="PRK01777.1"/>
    <property type="match status" value="1"/>
</dbReference>
<organism evidence="3 4">
    <name type="scientific">Rhodanobacter umsongensis</name>
    <dbReference type="NCBI Taxonomy" id="633153"/>
    <lineage>
        <taxon>Bacteria</taxon>
        <taxon>Pseudomonadati</taxon>
        <taxon>Pseudomonadota</taxon>
        <taxon>Gammaproteobacteria</taxon>
        <taxon>Lysobacterales</taxon>
        <taxon>Rhodanobacteraceae</taxon>
        <taxon>Rhodanobacter</taxon>
    </lineage>
</organism>
<dbReference type="InterPro" id="IPR037021">
    <property type="entry name" value="RnfH_sf"/>
</dbReference>
<dbReference type="EMBL" id="JBHSMK010000002">
    <property type="protein sequence ID" value="MFC5435066.1"/>
    <property type="molecule type" value="Genomic_DNA"/>
</dbReference>
<sequence length="87" mass="9757">MVVEVVYADADRQVLLRVELPHGSSVKQVIDLSGIAGELPDGVVDLHRLGVFGDRVAPDRTVQNGDRIEIYRPLLLDPMEARRRRAR</sequence>
<comment type="similarity">
    <text evidence="1 2">Belongs to the UPF0125 (RnfH) family.</text>
</comment>
<evidence type="ECO:0000313" key="4">
    <source>
        <dbReference type="Proteomes" id="UP001596013"/>
    </source>
</evidence>
<dbReference type="HAMAP" id="MF_00460">
    <property type="entry name" value="UPF0125_RnfH"/>
    <property type="match status" value="1"/>
</dbReference>
<dbReference type="Gene3D" id="3.10.20.280">
    <property type="entry name" value="RnfH-like"/>
    <property type="match status" value="1"/>
</dbReference>
<evidence type="ECO:0000256" key="2">
    <source>
        <dbReference type="HAMAP-Rule" id="MF_00460"/>
    </source>
</evidence>
<protein>
    <recommendedName>
        <fullName evidence="2">UPF0125 protein ACFPME_00695</fullName>
    </recommendedName>
</protein>
<name>A0ABW0JH18_9GAMM</name>
<dbReference type="PANTHER" id="PTHR37483:SF1">
    <property type="entry name" value="UPF0125 PROTEIN RATB"/>
    <property type="match status" value="1"/>
</dbReference>
<dbReference type="SUPFAM" id="SSF54285">
    <property type="entry name" value="MoaD/ThiS"/>
    <property type="match status" value="1"/>
</dbReference>
<gene>
    <name evidence="3" type="ORF">ACFPME_00695</name>
</gene>
<dbReference type="PANTHER" id="PTHR37483">
    <property type="entry name" value="UPF0125 PROTEIN RATB"/>
    <property type="match status" value="1"/>
</dbReference>
<reference evidence="4" key="1">
    <citation type="journal article" date="2019" name="Int. J. Syst. Evol. Microbiol.">
        <title>The Global Catalogue of Microorganisms (GCM) 10K type strain sequencing project: providing services to taxonomists for standard genome sequencing and annotation.</title>
        <authorList>
            <consortium name="The Broad Institute Genomics Platform"/>
            <consortium name="The Broad Institute Genome Sequencing Center for Infectious Disease"/>
            <person name="Wu L."/>
            <person name="Ma J."/>
        </authorList>
    </citation>
    <scope>NUCLEOTIDE SEQUENCE [LARGE SCALE GENOMIC DNA]</scope>
    <source>
        <strain evidence="4">JCM 17130</strain>
    </source>
</reference>